<gene>
    <name evidence="10" type="ORF">NCGR_LOCUS16816</name>
</gene>
<comment type="caution">
    <text evidence="10">The sequence shown here is derived from an EMBL/GenBank/DDBJ whole genome shotgun (WGS) entry which is preliminary data.</text>
</comment>
<evidence type="ECO:0000256" key="7">
    <source>
        <dbReference type="ARBA" id="ARBA00023033"/>
    </source>
</evidence>
<proteinExistence type="inferred from homology"/>
<dbReference type="InterPro" id="IPR001128">
    <property type="entry name" value="Cyt_P450"/>
</dbReference>
<dbReference type="InterPro" id="IPR036396">
    <property type="entry name" value="Cyt_P450_sf"/>
</dbReference>
<dbReference type="GO" id="GO:0020037">
    <property type="term" value="F:heme binding"/>
    <property type="evidence" value="ECO:0007669"/>
    <property type="project" value="InterPro"/>
</dbReference>
<dbReference type="AlphaFoldDB" id="A0A811NIP2"/>
<feature type="compositionally biased region" description="Basic residues" evidence="9">
    <location>
        <begin position="178"/>
        <end position="188"/>
    </location>
</feature>
<keyword evidence="4 8" id="KW-0479">Metal-binding</keyword>
<dbReference type="InterPro" id="IPR002401">
    <property type="entry name" value="Cyt_P450_E_grp-I"/>
</dbReference>
<evidence type="ECO:0000256" key="6">
    <source>
        <dbReference type="ARBA" id="ARBA00023004"/>
    </source>
</evidence>
<dbReference type="Gene3D" id="1.10.630.10">
    <property type="entry name" value="Cytochrome P450"/>
    <property type="match status" value="1"/>
</dbReference>
<reference evidence="10" key="1">
    <citation type="submission" date="2020-10" db="EMBL/GenBank/DDBJ databases">
        <authorList>
            <person name="Han B."/>
            <person name="Lu T."/>
            <person name="Zhao Q."/>
            <person name="Huang X."/>
            <person name="Zhao Y."/>
        </authorList>
    </citation>
    <scope>NUCLEOTIDE SEQUENCE</scope>
</reference>
<name>A0A811NIP2_9POAL</name>
<keyword evidence="11" id="KW-1185">Reference proteome</keyword>
<organism evidence="10 11">
    <name type="scientific">Miscanthus lutarioriparius</name>
    <dbReference type="NCBI Taxonomy" id="422564"/>
    <lineage>
        <taxon>Eukaryota</taxon>
        <taxon>Viridiplantae</taxon>
        <taxon>Streptophyta</taxon>
        <taxon>Embryophyta</taxon>
        <taxon>Tracheophyta</taxon>
        <taxon>Spermatophyta</taxon>
        <taxon>Magnoliopsida</taxon>
        <taxon>Liliopsida</taxon>
        <taxon>Poales</taxon>
        <taxon>Poaceae</taxon>
        <taxon>PACMAD clade</taxon>
        <taxon>Panicoideae</taxon>
        <taxon>Andropogonodae</taxon>
        <taxon>Andropogoneae</taxon>
        <taxon>Saccharinae</taxon>
        <taxon>Miscanthus</taxon>
    </lineage>
</organism>
<feature type="binding site" description="axial binding residue" evidence="8">
    <location>
        <position position="125"/>
    </location>
    <ligand>
        <name>heme</name>
        <dbReference type="ChEBI" id="CHEBI:30413"/>
    </ligand>
    <ligandPart>
        <name>Fe</name>
        <dbReference type="ChEBI" id="CHEBI:18248"/>
    </ligandPart>
</feature>
<keyword evidence="6 8" id="KW-0408">Iron</keyword>
<dbReference type="GO" id="GO:0016705">
    <property type="term" value="F:oxidoreductase activity, acting on paired donors, with incorporation or reduction of molecular oxygen"/>
    <property type="evidence" value="ECO:0007669"/>
    <property type="project" value="InterPro"/>
</dbReference>
<dbReference type="GO" id="GO:0005506">
    <property type="term" value="F:iron ion binding"/>
    <property type="evidence" value="ECO:0007669"/>
    <property type="project" value="InterPro"/>
</dbReference>
<dbReference type="EMBL" id="CAJGYO010000004">
    <property type="protein sequence ID" value="CAD6224536.1"/>
    <property type="molecule type" value="Genomic_DNA"/>
</dbReference>
<dbReference type="InterPro" id="IPR051996">
    <property type="entry name" value="Cytochrome_P450_78A"/>
</dbReference>
<feature type="region of interest" description="Disordered" evidence="9">
    <location>
        <begin position="158"/>
        <end position="188"/>
    </location>
</feature>
<dbReference type="PANTHER" id="PTHR47946">
    <property type="entry name" value="CYTOCHROME P450 78A7-RELATED"/>
    <property type="match status" value="1"/>
</dbReference>
<evidence type="ECO:0000256" key="4">
    <source>
        <dbReference type="ARBA" id="ARBA00022723"/>
    </source>
</evidence>
<dbReference type="OrthoDB" id="3934656at2759"/>
<dbReference type="Pfam" id="PF00067">
    <property type="entry name" value="p450"/>
    <property type="match status" value="1"/>
</dbReference>
<comment type="cofactor">
    <cofactor evidence="1 8">
        <name>heme</name>
        <dbReference type="ChEBI" id="CHEBI:30413"/>
    </cofactor>
</comment>
<evidence type="ECO:0000256" key="1">
    <source>
        <dbReference type="ARBA" id="ARBA00001971"/>
    </source>
</evidence>
<evidence type="ECO:0000256" key="2">
    <source>
        <dbReference type="ARBA" id="ARBA00010617"/>
    </source>
</evidence>
<accession>A0A811NIP2</accession>
<evidence type="ECO:0000256" key="3">
    <source>
        <dbReference type="ARBA" id="ARBA00022617"/>
    </source>
</evidence>
<dbReference type="PRINTS" id="PR00385">
    <property type="entry name" value="P450"/>
</dbReference>
<dbReference type="GO" id="GO:0004497">
    <property type="term" value="F:monooxygenase activity"/>
    <property type="evidence" value="ECO:0007669"/>
    <property type="project" value="UniProtKB-KW"/>
</dbReference>
<evidence type="ECO:0000256" key="5">
    <source>
        <dbReference type="ARBA" id="ARBA00023002"/>
    </source>
</evidence>
<evidence type="ECO:0000256" key="9">
    <source>
        <dbReference type="SAM" id="MobiDB-lite"/>
    </source>
</evidence>
<dbReference type="PRINTS" id="PR00463">
    <property type="entry name" value="EP450I"/>
</dbReference>
<dbReference type="SUPFAM" id="SSF48264">
    <property type="entry name" value="Cytochrome P450"/>
    <property type="match status" value="1"/>
</dbReference>
<keyword evidence="3 8" id="KW-0349">Heme</keyword>
<evidence type="ECO:0000256" key="8">
    <source>
        <dbReference type="PIRSR" id="PIRSR602401-1"/>
    </source>
</evidence>
<comment type="similarity">
    <text evidence="2">Belongs to the cytochrome P450 family.</text>
</comment>
<evidence type="ECO:0008006" key="12">
    <source>
        <dbReference type="Google" id="ProtNLM"/>
    </source>
</evidence>
<sequence length="237" mass="25703">MVLRPGIQSKTQAELDAVVGRGRAISDADVARLPYLQRVVKETLRVHPLGPLLSWERLAVHDAVVGGHLVPASTTTMVNMWAIAHDPAVWADPSAFRPERFEEEDVSVLGGDLRLAPLGAGRRVCPGKTLALATVHLWLAQLLHRFQWAPAVEGAAAAGSGGGGSCGGRKWRRQEVARRRRNTPGHRRRRSIGAGLMVSLCTGLLQFDLCCWRSPGLPADGGFCKFQAFIVLILKLT</sequence>
<protein>
    <recommendedName>
        <fullName evidence="12">Cytochrome P450</fullName>
    </recommendedName>
</protein>
<keyword evidence="7" id="KW-0503">Monooxygenase</keyword>
<dbReference type="PANTHER" id="PTHR47946:SF18">
    <property type="entry name" value="OS03G0603100 PROTEIN"/>
    <property type="match status" value="1"/>
</dbReference>
<dbReference type="Proteomes" id="UP000604825">
    <property type="component" value="Unassembled WGS sequence"/>
</dbReference>
<evidence type="ECO:0000313" key="10">
    <source>
        <dbReference type="EMBL" id="CAD6224536.1"/>
    </source>
</evidence>
<keyword evidence="5" id="KW-0560">Oxidoreductase</keyword>
<evidence type="ECO:0000313" key="11">
    <source>
        <dbReference type="Proteomes" id="UP000604825"/>
    </source>
</evidence>